<dbReference type="Pfam" id="PF23262">
    <property type="entry name" value="NFD4_C"/>
    <property type="match status" value="1"/>
</dbReference>
<dbReference type="PANTHER" id="PTHR21576">
    <property type="entry name" value="UNCHARACTERIZED NODULIN-LIKE PROTEIN"/>
    <property type="match status" value="1"/>
</dbReference>
<dbReference type="PANTHER" id="PTHR21576:SF11">
    <property type="entry name" value="MAJOR FACILITATOR SUPERFAMILY PROTEIN"/>
    <property type="match status" value="1"/>
</dbReference>
<proteinExistence type="predicted"/>
<dbReference type="InterPro" id="IPR036259">
    <property type="entry name" value="MFS_trans_sf"/>
</dbReference>
<comment type="subcellular location">
    <subcellularLocation>
        <location evidence="1">Membrane</location>
        <topology evidence="1">Multi-pass membrane protein</topology>
    </subcellularLocation>
</comment>
<dbReference type="EMBL" id="LR743598">
    <property type="protein sequence ID" value="CAA2629165.1"/>
    <property type="molecule type" value="Genomic_DNA"/>
</dbReference>
<reference evidence="6 7" key="1">
    <citation type="submission" date="2019-12" db="EMBL/GenBank/DDBJ databases">
        <authorList>
            <person name="Scholz U."/>
            <person name="Mascher M."/>
            <person name="Fiebig A."/>
        </authorList>
    </citation>
    <scope>NUCLEOTIDE SEQUENCE</scope>
</reference>
<dbReference type="AlphaFoldDB" id="A0A7I8JE80"/>
<dbReference type="EMBL" id="CACRZD030000011">
    <property type="protein sequence ID" value="CAA6668409.1"/>
    <property type="molecule type" value="Genomic_DNA"/>
</dbReference>
<evidence type="ECO:0000256" key="4">
    <source>
        <dbReference type="ARBA" id="ARBA00023136"/>
    </source>
</evidence>
<dbReference type="Proteomes" id="UP001189122">
    <property type="component" value="Unassembled WGS sequence"/>
</dbReference>
<accession>A0A7I8JE80</accession>
<organism evidence="6">
    <name type="scientific">Spirodela intermedia</name>
    <name type="common">Intermediate duckweed</name>
    <dbReference type="NCBI Taxonomy" id="51605"/>
    <lineage>
        <taxon>Eukaryota</taxon>
        <taxon>Viridiplantae</taxon>
        <taxon>Streptophyta</taxon>
        <taxon>Embryophyta</taxon>
        <taxon>Tracheophyta</taxon>
        <taxon>Spermatophyta</taxon>
        <taxon>Magnoliopsida</taxon>
        <taxon>Liliopsida</taxon>
        <taxon>Araceae</taxon>
        <taxon>Lemnoideae</taxon>
        <taxon>Spirodela</taxon>
    </lineage>
</organism>
<keyword evidence="3" id="KW-1133">Transmembrane helix</keyword>
<dbReference type="InterPro" id="IPR056555">
    <property type="entry name" value="NFD4_C"/>
</dbReference>
<gene>
    <name evidence="6" type="ORF">SI7747_11014803</name>
</gene>
<dbReference type="GO" id="GO:0016020">
    <property type="term" value="C:membrane"/>
    <property type="evidence" value="ECO:0007669"/>
    <property type="project" value="UniProtKB-SubCell"/>
</dbReference>
<evidence type="ECO:0000259" key="5">
    <source>
        <dbReference type="Pfam" id="PF23262"/>
    </source>
</evidence>
<feature type="domain" description="NFD4 C-terminal" evidence="5">
    <location>
        <begin position="5"/>
        <end position="111"/>
    </location>
</feature>
<evidence type="ECO:0000256" key="3">
    <source>
        <dbReference type="ARBA" id="ARBA00022989"/>
    </source>
</evidence>
<name>A0A7I8JE80_SPIIN</name>
<evidence type="ECO:0000256" key="2">
    <source>
        <dbReference type="ARBA" id="ARBA00022692"/>
    </source>
</evidence>
<sequence length="166" mass="18164">MHEVPRPALMAGLTAPLAGGFFLLLNQGNACLYAGSVVIGTCTGAITSVAASATSELFGSEFFAINHNIVVSNSPIGSLLYGFFAEFTGVCMGAQCYERTFLVGACILHIRTRKARSMIKDRQVEAYILFLHSSPPLLRWSFDLRSRPWSHVHELPILIIIYHFGS</sequence>
<keyword evidence="7" id="KW-1185">Reference proteome</keyword>
<evidence type="ECO:0000313" key="6">
    <source>
        <dbReference type="EMBL" id="CAA2629165.1"/>
    </source>
</evidence>
<protein>
    <recommendedName>
        <fullName evidence="5">NFD4 C-terminal domain-containing protein</fullName>
    </recommendedName>
</protein>
<dbReference type="SUPFAM" id="SSF103473">
    <property type="entry name" value="MFS general substrate transporter"/>
    <property type="match status" value="1"/>
</dbReference>
<keyword evidence="2" id="KW-0812">Transmembrane</keyword>
<evidence type="ECO:0000313" key="7">
    <source>
        <dbReference type="Proteomes" id="UP001189122"/>
    </source>
</evidence>
<evidence type="ECO:0000256" key="1">
    <source>
        <dbReference type="ARBA" id="ARBA00004141"/>
    </source>
</evidence>
<keyword evidence="4" id="KW-0472">Membrane</keyword>